<reference evidence="2 3" key="1">
    <citation type="journal article" date="2017" name="Genome Biol. Evol.">
        <title>Phytophthora megakarya and P. palmivora, closely related causal agents of cacao black pod rot, underwent increases in genome sizes and gene numbers by different mechanisms.</title>
        <authorList>
            <person name="Ali S.S."/>
            <person name="Shao J."/>
            <person name="Lary D.J."/>
            <person name="Kronmiller B."/>
            <person name="Shen D."/>
            <person name="Strem M.D."/>
            <person name="Amoako-Attah I."/>
            <person name="Akrofi A.Y."/>
            <person name="Begoude B.A."/>
            <person name="Ten Hoopen G.M."/>
            <person name="Coulibaly K."/>
            <person name="Kebe B.I."/>
            <person name="Melnick R.L."/>
            <person name="Guiltinan M.J."/>
            <person name="Tyler B.M."/>
            <person name="Meinhardt L.W."/>
            <person name="Bailey B.A."/>
        </authorList>
    </citation>
    <scope>NUCLEOTIDE SEQUENCE [LARGE SCALE GENOMIC DNA]</scope>
    <source>
        <strain evidence="3">sbr112.9</strain>
    </source>
</reference>
<dbReference type="AlphaFoldDB" id="A0A2P4XC77"/>
<gene>
    <name evidence="2" type="ORF">PHPALM_27609</name>
</gene>
<accession>A0A2P4XC77</accession>
<organism evidence="2 3">
    <name type="scientific">Phytophthora palmivora</name>
    <dbReference type="NCBI Taxonomy" id="4796"/>
    <lineage>
        <taxon>Eukaryota</taxon>
        <taxon>Sar</taxon>
        <taxon>Stramenopiles</taxon>
        <taxon>Oomycota</taxon>
        <taxon>Peronosporomycetes</taxon>
        <taxon>Peronosporales</taxon>
        <taxon>Peronosporaceae</taxon>
        <taxon>Phytophthora</taxon>
    </lineage>
</organism>
<evidence type="ECO:0000313" key="3">
    <source>
        <dbReference type="Proteomes" id="UP000237271"/>
    </source>
</evidence>
<feature type="coiled-coil region" evidence="1">
    <location>
        <begin position="143"/>
        <end position="177"/>
    </location>
</feature>
<evidence type="ECO:0000313" key="2">
    <source>
        <dbReference type="EMBL" id="POM63135.1"/>
    </source>
</evidence>
<dbReference type="OrthoDB" id="538223at2759"/>
<sequence>MATWFSSDALQLVEARNRREVTAFSDLIASHQQLLFRSALGASSSSLRVPKTQDQNDTAQRYLSAIETLEHELAAKNAQLATYAGQQLALVSESKTLLQEREEWEQKLLLGTKRLAEETALSLEKDKALTELQDALLLAKEELGRLRLLLEQSEVENNKLRARNVELETQLQEKNVLLHEWLQTDHPSPKMATQEAAESLSHLMLSDEDALGFVDSETKLVTHVTHSILMEL</sequence>
<comment type="caution">
    <text evidence="2">The sequence shown here is derived from an EMBL/GenBank/DDBJ whole genome shotgun (WGS) entry which is preliminary data.</text>
</comment>
<keyword evidence="3" id="KW-1185">Reference proteome</keyword>
<evidence type="ECO:0000256" key="1">
    <source>
        <dbReference type="SAM" id="Coils"/>
    </source>
</evidence>
<evidence type="ECO:0008006" key="4">
    <source>
        <dbReference type="Google" id="ProtNLM"/>
    </source>
</evidence>
<name>A0A2P4XC77_9STRA</name>
<proteinExistence type="predicted"/>
<feature type="coiled-coil region" evidence="1">
    <location>
        <begin position="59"/>
        <end position="86"/>
    </location>
</feature>
<keyword evidence="1" id="KW-0175">Coiled coil</keyword>
<dbReference type="Proteomes" id="UP000237271">
    <property type="component" value="Unassembled WGS sequence"/>
</dbReference>
<protein>
    <recommendedName>
        <fullName evidence="4">Autophagy-related protein 16 domain-containing protein</fullName>
    </recommendedName>
</protein>
<dbReference type="EMBL" id="NCKW01015268">
    <property type="protein sequence ID" value="POM63135.1"/>
    <property type="molecule type" value="Genomic_DNA"/>
</dbReference>